<dbReference type="InterPro" id="IPR018392">
    <property type="entry name" value="LysM"/>
</dbReference>
<comment type="caution">
    <text evidence="3">The sequence shown here is derived from an EMBL/GenBank/DDBJ whole genome shotgun (WGS) entry which is preliminary data.</text>
</comment>
<accession>A0A948WB73</accession>
<feature type="chain" id="PRO_5037888827" evidence="1">
    <location>
        <begin position="24"/>
        <end position="168"/>
    </location>
</feature>
<dbReference type="AlphaFoldDB" id="A0A948WB73"/>
<feature type="signal peptide" evidence="1">
    <location>
        <begin position="1"/>
        <end position="23"/>
    </location>
</feature>
<dbReference type="Proteomes" id="UP000777784">
    <property type="component" value="Unassembled WGS sequence"/>
</dbReference>
<dbReference type="PANTHER" id="PTHR34700">
    <property type="entry name" value="POTASSIUM BINDING PROTEIN KBP"/>
    <property type="match status" value="1"/>
</dbReference>
<dbReference type="PROSITE" id="PS51257">
    <property type="entry name" value="PROKAR_LIPOPROTEIN"/>
    <property type="match status" value="1"/>
</dbReference>
<dbReference type="EMBL" id="JAHJDP010000012">
    <property type="protein sequence ID" value="MBU2689708.1"/>
    <property type="molecule type" value="Genomic_DNA"/>
</dbReference>
<dbReference type="SMART" id="SM00257">
    <property type="entry name" value="LysM"/>
    <property type="match status" value="1"/>
</dbReference>
<dbReference type="Pfam" id="PF01476">
    <property type="entry name" value="LysM"/>
    <property type="match status" value="1"/>
</dbReference>
<dbReference type="PANTHER" id="PTHR34700:SF4">
    <property type="entry name" value="PHAGE-LIKE ELEMENT PBSX PROTEIN XKDP"/>
    <property type="match status" value="1"/>
</dbReference>
<evidence type="ECO:0000313" key="4">
    <source>
        <dbReference type="Proteomes" id="UP000777784"/>
    </source>
</evidence>
<protein>
    <submittedName>
        <fullName evidence="3">LysM peptidoglycan-binding domain-containing protein</fullName>
    </submittedName>
</protein>
<reference evidence="3" key="1">
    <citation type="submission" date="2021-05" db="EMBL/GenBank/DDBJ databases">
        <title>Energy efficiency and biological interactions define the core microbiome of deep oligotrophic groundwater.</title>
        <authorList>
            <person name="Mehrshad M."/>
            <person name="Lopez-Fernandez M."/>
            <person name="Bell E."/>
            <person name="Bernier-Latmani R."/>
            <person name="Bertilsson S."/>
            <person name="Dopson M."/>
        </authorList>
    </citation>
    <scope>NUCLEOTIDE SEQUENCE</scope>
    <source>
        <strain evidence="3">Modern_marine.mb.64</strain>
    </source>
</reference>
<dbReference type="SUPFAM" id="SSF54106">
    <property type="entry name" value="LysM domain"/>
    <property type="match status" value="1"/>
</dbReference>
<name>A0A948WB73_UNCEI</name>
<sequence length="168" mass="18601">MIFGRVFCGVVFICGLLSLAGCAGQHSVELPDVATGEYLTVAEMQALSASDQDLYCELLSARLEVLRAEPIRLQQRADSLKMVADSLREEVLELNKVYRGLQPEVRRLRLAEKKAATYVVRDGDTLTKISSLIYGTGARWEDIYEANKDVLASPTVSLKPGTRLRIPK</sequence>
<dbReference type="PROSITE" id="PS51782">
    <property type="entry name" value="LYSM"/>
    <property type="match status" value="1"/>
</dbReference>
<dbReference type="InterPro" id="IPR052196">
    <property type="entry name" value="Bact_Kbp"/>
</dbReference>
<dbReference type="Gene3D" id="3.10.350.10">
    <property type="entry name" value="LysM domain"/>
    <property type="match status" value="1"/>
</dbReference>
<evidence type="ECO:0000259" key="2">
    <source>
        <dbReference type="PROSITE" id="PS51782"/>
    </source>
</evidence>
<gene>
    <name evidence="3" type="ORF">KJ970_02195</name>
</gene>
<proteinExistence type="predicted"/>
<keyword evidence="1" id="KW-0732">Signal</keyword>
<dbReference type="InterPro" id="IPR036779">
    <property type="entry name" value="LysM_dom_sf"/>
</dbReference>
<evidence type="ECO:0000256" key="1">
    <source>
        <dbReference type="SAM" id="SignalP"/>
    </source>
</evidence>
<organism evidence="3 4">
    <name type="scientific">Eiseniibacteriota bacterium</name>
    <dbReference type="NCBI Taxonomy" id="2212470"/>
    <lineage>
        <taxon>Bacteria</taxon>
        <taxon>Candidatus Eiseniibacteriota</taxon>
    </lineage>
</organism>
<evidence type="ECO:0000313" key="3">
    <source>
        <dbReference type="EMBL" id="MBU2689708.1"/>
    </source>
</evidence>
<dbReference type="CDD" id="cd00118">
    <property type="entry name" value="LysM"/>
    <property type="match status" value="1"/>
</dbReference>
<feature type="domain" description="LysM" evidence="2">
    <location>
        <begin position="116"/>
        <end position="166"/>
    </location>
</feature>